<protein>
    <submittedName>
        <fullName evidence="2">Uncharacterized protein</fullName>
    </submittedName>
</protein>
<comment type="caution">
    <text evidence="2">The sequence shown here is derived from an EMBL/GenBank/DDBJ whole genome shotgun (WGS) entry which is preliminary data.</text>
</comment>
<dbReference type="Proteomes" id="UP000293360">
    <property type="component" value="Unassembled WGS sequence"/>
</dbReference>
<sequence length="75" mass="7437">MPIDIPTSTASKIEPAPTTGGTACTEGCLTCMDDGLGFKTCTGGLLRPDGGEAIPVPGGYSCVPGEGVGLDLRPI</sequence>
<evidence type="ECO:0000313" key="2">
    <source>
        <dbReference type="EMBL" id="RYP08413.1"/>
    </source>
</evidence>
<keyword evidence="3" id="KW-1185">Reference proteome</keyword>
<dbReference type="EMBL" id="QJNU01000064">
    <property type="protein sequence ID" value="RYP08413.1"/>
    <property type="molecule type" value="Genomic_DNA"/>
</dbReference>
<evidence type="ECO:0000256" key="1">
    <source>
        <dbReference type="SAM" id="MobiDB-lite"/>
    </source>
</evidence>
<organism evidence="2 3">
    <name type="scientific">Monosporascus ibericus</name>
    <dbReference type="NCBI Taxonomy" id="155417"/>
    <lineage>
        <taxon>Eukaryota</taxon>
        <taxon>Fungi</taxon>
        <taxon>Dikarya</taxon>
        <taxon>Ascomycota</taxon>
        <taxon>Pezizomycotina</taxon>
        <taxon>Sordariomycetes</taxon>
        <taxon>Xylariomycetidae</taxon>
        <taxon>Xylariales</taxon>
        <taxon>Xylariales incertae sedis</taxon>
        <taxon>Monosporascus</taxon>
    </lineage>
</organism>
<name>A0A4Q4TSH3_9PEZI</name>
<evidence type="ECO:0000313" key="3">
    <source>
        <dbReference type="Proteomes" id="UP000293360"/>
    </source>
</evidence>
<feature type="compositionally biased region" description="Polar residues" evidence="1">
    <location>
        <begin position="1"/>
        <end position="11"/>
    </location>
</feature>
<gene>
    <name evidence="2" type="ORF">DL764_001901</name>
</gene>
<proteinExistence type="predicted"/>
<feature type="region of interest" description="Disordered" evidence="1">
    <location>
        <begin position="1"/>
        <end position="20"/>
    </location>
</feature>
<dbReference type="STRING" id="155417.A0A4Q4TSH3"/>
<reference evidence="2 3" key="1">
    <citation type="submission" date="2018-06" db="EMBL/GenBank/DDBJ databases">
        <title>Complete Genomes of Monosporascus.</title>
        <authorList>
            <person name="Robinson A.J."/>
            <person name="Natvig D.O."/>
        </authorList>
    </citation>
    <scope>NUCLEOTIDE SEQUENCE [LARGE SCALE GENOMIC DNA]</scope>
    <source>
        <strain evidence="2 3">CBS 110550</strain>
    </source>
</reference>
<accession>A0A4Q4TSH3</accession>
<dbReference type="AlphaFoldDB" id="A0A4Q4TSH3"/>